<feature type="region of interest" description="Disordered" evidence="2">
    <location>
        <begin position="372"/>
        <end position="409"/>
    </location>
</feature>
<feature type="region of interest" description="Disordered" evidence="2">
    <location>
        <begin position="24"/>
        <end position="53"/>
    </location>
</feature>
<name>A0A2A6FJR5_9HYPH</name>
<sequence>MVLILLLASPANSQLAPEASSVATANDSASVAVSDRTDIEKEPGKAQPGTLESEEALRRELAAARGELAKQAEALEAQQRRDEALAHSLETAHRVIENLKTTASLLDSTKGAVPEAQTSMEASQASVKQVLDDGRRKVEILQQELTTARQTIDALKTGANQEAAQASAKQALDDERRKVEVLQQELTTARQTIDALKTGANQETAQASAKQALEERRKVEVLQQELTTARHTIDALKTGANQEAAQASARQALERQEVEALKQELATARQTIDALQKSANLAAGEQANAVKDRQVAEAASKQAGERLALERERADSAERDLDIVRRDRDALKQNSMELSAALDQERERATGLARSLSAARKSIVKDKRRAAAERTLKAGTPASAIALSNSGAQPAHKPRSQKKQKVKYRKSPQLEVLAIELPAPLLPTRPLN</sequence>
<dbReference type="RefSeq" id="WP_097572222.1">
    <property type="nucleotide sequence ID" value="NZ_NWQG01000022.1"/>
</dbReference>
<accession>A0A2A6FJR5</accession>
<protein>
    <submittedName>
        <fullName evidence="3">Uncharacterized protein</fullName>
    </submittedName>
</protein>
<evidence type="ECO:0000256" key="2">
    <source>
        <dbReference type="SAM" id="MobiDB-lite"/>
    </source>
</evidence>
<gene>
    <name evidence="3" type="ORF">CN311_04670</name>
</gene>
<dbReference type="Proteomes" id="UP000219182">
    <property type="component" value="Unassembled WGS sequence"/>
</dbReference>
<evidence type="ECO:0000313" key="3">
    <source>
        <dbReference type="EMBL" id="PDQ22207.1"/>
    </source>
</evidence>
<proteinExistence type="predicted"/>
<evidence type="ECO:0000256" key="1">
    <source>
        <dbReference type="SAM" id="Coils"/>
    </source>
</evidence>
<keyword evidence="4" id="KW-1185">Reference proteome</keyword>
<feature type="coiled-coil region" evidence="1">
    <location>
        <begin position="307"/>
        <end position="348"/>
    </location>
</feature>
<evidence type="ECO:0000313" key="4">
    <source>
        <dbReference type="Proteomes" id="UP000219182"/>
    </source>
</evidence>
<reference evidence="3 4" key="1">
    <citation type="submission" date="2017-09" db="EMBL/GenBank/DDBJ databases">
        <title>Mesorhizobum sanjuanii sp. nov. isolated from nodules of Lotus tenuis in saline-alkaline lowlands of Flooding Pampa.</title>
        <authorList>
            <person name="Sannazzaro A.I."/>
            <person name="Torres Tejerizo G.A."/>
            <person name="Fontana F."/>
            <person name="Cumpa Velazquez L.M."/>
            <person name="Hansen L."/>
            <person name="Pistorio M."/>
            <person name="Estrella M.J."/>
        </authorList>
    </citation>
    <scope>NUCLEOTIDE SEQUENCE [LARGE SCALE GENOMIC DNA]</scope>
    <source>
        <strain evidence="3 4">BSA136</strain>
    </source>
</reference>
<organism evidence="3 4">
    <name type="scientific">Mesorhizobium sanjuanii</name>
    <dbReference type="NCBI Taxonomy" id="2037900"/>
    <lineage>
        <taxon>Bacteria</taxon>
        <taxon>Pseudomonadati</taxon>
        <taxon>Pseudomonadota</taxon>
        <taxon>Alphaproteobacteria</taxon>
        <taxon>Hyphomicrobiales</taxon>
        <taxon>Phyllobacteriaceae</taxon>
        <taxon>Mesorhizobium</taxon>
    </lineage>
</organism>
<feature type="coiled-coil region" evidence="1">
    <location>
        <begin position="131"/>
        <end position="199"/>
    </location>
</feature>
<feature type="coiled-coil region" evidence="1">
    <location>
        <begin position="244"/>
        <end position="278"/>
    </location>
</feature>
<comment type="caution">
    <text evidence="3">The sequence shown here is derived from an EMBL/GenBank/DDBJ whole genome shotgun (WGS) entry which is preliminary data.</text>
</comment>
<feature type="compositionally biased region" description="Basic and acidic residues" evidence="2">
    <location>
        <begin position="35"/>
        <end position="44"/>
    </location>
</feature>
<dbReference type="EMBL" id="NWQG01000022">
    <property type="protein sequence ID" value="PDQ22207.1"/>
    <property type="molecule type" value="Genomic_DNA"/>
</dbReference>
<dbReference type="AlphaFoldDB" id="A0A2A6FJR5"/>
<keyword evidence="1" id="KW-0175">Coiled coil</keyword>
<feature type="compositionally biased region" description="Basic residues" evidence="2">
    <location>
        <begin position="396"/>
        <end position="409"/>
    </location>
</feature>
<feature type="coiled-coil region" evidence="1">
    <location>
        <begin position="54"/>
        <end position="81"/>
    </location>
</feature>